<keyword evidence="3" id="KW-1185">Reference proteome</keyword>
<dbReference type="EMBL" id="JAHLQL010000006">
    <property type="protein sequence ID" value="MBU5592972.1"/>
    <property type="molecule type" value="Genomic_DNA"/>
</dbReference>
<organism evidence="2 3">
    <name type="scientific">Clostridium simiarum</name>
    <dbReference type="NCBI Taxonomy" id="2841506"/>
    <lineage>
        <taxon>Bacteria</taxon>
        <taxon>Bacillati</taxon>
        <taxon>Bacillota</taxon>
        <taxon>Clostridia</taxon>
        <taxon>Eubacteriales</taxon>
        <taxon>Clostridiaceae</taxon>
        <taxon>Clostridium</taxon>
    </lineage>
</organism>
<feature type="domain" description="HTH-like" evidence="1">
    <location>
        <begin position="8"/>
        <end position="54"/>
    </location>
</feature>
<gene>
    <name evidence="2" type="ORF">KQI89_14570</name>
</gene>
<dbReference type="Proteomes" id="UP000736583">
    <property type="component" value="Unassembled WGS sequence"/>
</dbReference>
<name>A0ABS6F641_9CLOT</name>
<dbReference type="Pfam" id="PF13276">
    <property type="entry name" value="HTH_21"/>
    <property type="match status" value="1"/>
</dbReference>
<evidence type="ECO:0000313" key="2">
    <source>
        <dbReference type="EMBL" id="MBU5592972.1"/>
    </source>
</evidence>
<accession>A0ABS6F641</accession>
<protein>
    <submittedName>
        <fullName evidence="2">IS3 family transposase</fullName>
    </submittedName>
</protein>
<dbReference type="InterPro" id="IPR025948">
    <property type="entry name" value="HTH-like_dom"/>
</dbReference>
<proteinExistence type="predicted"/>
<reference evidence="2 3" key="1">
    <citation type="submission" date="2021-06" db="EMBL/GenBank/DDBJ databases">
        <authorList>
            <person name="Sun Q."/>
            <person name="Li D."/>
        </authorList>
    </citation>
    <scope>NUCLEOTIDE SEQUENCE [LARGE SCALE GENOMIC DNA]</scope>
    <source>
        <strain evidence="2 3">MSJ-4</strain>
    </source>
</reference>
<evidence type="ECO:0000259" key="1">
    <source>
        <dbReference type="Pfam" id="PF13276"/>
    </source>
</evidence>
<dbReference type="RefSeq" id="WP_216457786.1">
    <property type="nucleotide sequence ID" value="NZ_JAHLQL010000006.1"/>
</dbReference>
<evidence type="ECO:0000313" key="3">
    <source>
        <dbReference type="Proteomes" id="UP000736583"/>
    </source>
</evidence>
<comment type="caution">
    <text evidence="2">The sequence shown here is derived from an EMBL/GenBank/DDBJ whole genome shotgun (WGS) entry which is preliminary data.</text>
</comment>
<sequence length="82" mass="9228">MPFILVIIIEESDKAYGAPRINKTLRGKGIVISLNRTQRFMNKLVIKSIVVKRFKSATSKSKTEGKENVLKGDFSTNTITEK</sequence>